<name>A0A7I8VX69_9ANNE</name>
<organism evidence="1 2">
    <name type="scientific">Dimorphilus gyrociliatus</name>
    <dbReference type="NCBI Taxonomy" id="2664684"/>
    <lineage>
        <taxon>Eukaryota</taxon>
        <taxon>Metazoa</taxon>
        <taxon>Spiralia</taxon>
        <taxon>Lophotrochozoa</taxon>
        <taxon>Annelida</taxon>
        <taxon>Polychaeta</taxon>
        <taxon>Polychaeta incertae sedis</taxon>
        <taxon>Dinophilidae</taxon>
        <taxon>Dimorphilus</taxon>
    </lineage>
</organism>
<gene>
    <name evidence="1" type="ORF">DGYR_LOCUS8573</name>
</gene>
<dbReference type="EMBL" id="CAJFCJ010000012">
    <property type="protein sequence ID" value="CAD5120479.1"/>
    <property type="molecule type" value="Genomic_DNA"/>
</dbReference>
<comment type="caution">
    <text evidence="1">The sequence shown here is derived from an EMBL/GenBank/DDBJ whole genome shotgun (WGS) entry which is preliminary data.</text>
</comment>
<sequence length="1199" mass="137883">MISTMNRKQGLNQRVRFAKPPFTEWCKLVRYVWCKRRVPNKTNMILESLIRALKSPDGAKESENVWKLLKDIFLFVKGNNEKIIIKSTLLDCLCENIDGNFSLLVLECLSLLFDTVSRSCLAGLFDQIGKILCKVVNSDDYLIEKVINAISLSQRHKGVTKIMEYVCQVLKVVFHLEDPNERILSYLTSTILTLQFKDNLLQQSKSALVTKFKDCLVEGNYTSRLLQRLPKEFCEKYNNRKGQEEFLAIIFDISLKKIGNGKKEDLQSLITLLRTYSSCEIVPECKEIWIKLLQLERNNNWFECANILYELDHSKANLKDILPCFEPHNAFDTENNFYSSVISTQWKLRRLPKFFISLLELEDINSSALKYLGNKLEESTSNICLDCWKVCLNHKNSFTKSSIKLLSTVVEYFIISDKLLLQGTNVKLVEIMDETRERIKSSIGTEENSLKEDEIFIPCLKLLYALTNLQFLLSTTLDVSYEPEIKKEKSNFSFSLLKAPWKDVAKHCQNSIEGRSILANFSILKSRIAKHFSYNDSEKIIRNSIEFIYELTLCESDNDIFESTKKNFDLIYPYMSKDMKENFCNRIIENENLAIISKAFEYKELHTVLFSQVVKNLTETLKGKKTFKLWNDHSIELLKTNNTNIKSISEDILNFLKVDISNHPKAKSTTINILTKTMNLLLDFPFESLESDLKLKFALLYLLYSALPLDKSNNATLLNTCLKGLIKVLDTKEASDLWKYLQWNKVLEYLQSRFLKEDYSFDLARLLKQVSNVMIISLAKSEYILSSKQTKEFFKNQVASLNELKNVQSSNWVLAANYTSLELFLSKTLSFSKRHYLKGEKKKICSEFYESLSIQSFKILENVLKSTKCSNCIDCSMNILAVCLQSKEASKYAKKLWELAQKSISEKVEGTLKYLKCLSQKRDEFDITEDWLIENWLVLVKLIIKDLRVVNEDVDTCTENLIGIISGLPKEYMLKVVQHIIQISANQSSRRFQLHLLQNFLNKERSLISTTSPAVVTFMESCCKGNSTDQLEVMKTCTVIMPQVVKREIGSRILRIIEVILEGNRSSEFYSLACRSVQLAVSGNSAPPYLIVNTLSCILENLMKENMEVIQSCKENFEKACAILSKPNFLRVSVQLIAAYCMQGGSSTGPLSNAIYHVMDLLEGKDMGLLRINLPPAALTLFLSLSEEFERNFRYTGKV</sequence>
<protein>
    <submittedName>
        <fullName evidence="1">DgyrCDS9045</fullName>
    </submittedName>
</protein>
<keyword evidence="2" id="KW-1185">Reference proteome</keyword>
<dbReference type="Proteomes" id="UP000549394">
    <property type="component" value="Unassembled WGS sequence"/>
</dbReference>
<evidence type="ECO:0000313" key="2">
    <source>
        <dbReference type="Proteomes" id="UP000549394"/>
    </source>
</evidence>
<proteinExistence type="predicted"/>
<dbReference type="AlphaFoldDB" id="A0A7I8VX69"/>
<accession>A0A7I8VX69</accession>
<evidence type="ECO:0000313" key="1">
    <source>
        <dbReference type="EMBL" id="CAD5120479.1"/>
    </source>
</evidence>
<reference evidence="1 2" key="1">
    <citation type="submission" date="2020-08" db="EMBL/GenBank/DDBJ databases">
        <authorList>
            <person name="Hejnol A."/>
        </authorList>
    </citation>
    <scope>NUCLEOTIDE SEQUENCE [LARGE SCALE GENOMIC DNA]</scope>
</reference>